<dbReference type="Proteomes" id="UP000533017">
    <property type="component" value="Unassembled WGS sequence"/>
</dbReference>
<comment type="similarity">
    <text evidence="1">Belongs to the Nudix hydrolase family.</text>
</comment>
<dbReference type="InterPro" id="IPR015797">
    <property type="entry name" value="NUDIX_hydrolase-like_dom_sf"/>
</dbReference>
<sequence>MQPEIHVEVAMSGRRDRALTEPVVSCVFVCHDGHGRVLLARRSAGARDEPGSWDCGAGALEHGETFEAAVAREVREEYATAARTVTTLGVRNVLRGEPVSHWVAVVFAVAVEPDTVSIGEPHKFDALGWFPLDALPSPRHSQLDDTLEMFGTWLAAEPTG</sequence>
<dbReference type="Pfam" id="PF00293">
    <property type="entry name" value="NUDIX"/>
    <property type="match status" value="1"/>
</dbReference>
<dbReference type="SUPFAM" id="SSF55811">
    <property type="entry name" value="Nudix"/>
    <property type="match status" value="1"/>
</dbReference>
<dbReference type="EMBL" id="JACBZA010000001">
    <property type="protein sequence ID" value="NYH82039.1"/>
    <property type="molecule type" value="Genomic_DNA"/>
</dbReference>
<reference evidence="3 4" key="1">
    <citation type="submission" date="2020-07" db="EMBL/GenBank/DDBJ databases">
        <title>Sequencing the genomes of 1000 actinobacteria strains.</title>
        <authorList>
            <person name="Klenk H.-P."/>
        </authorList>
    </citation>
    <scope>NUCLEOTIDE SEQUENCE [LARGE SCALE GENOMIC DNA]</scope>
    <source>
        <strain evidence="3 4">DSM 45117</strain>
    </source>
</reference>
<dbReference type="PANTHER" id="PTHR43736:SF1">
    <property type="entry name" value="DIHYDRONEOPTERIN TRIPHOSPHATE DIPHOSPHATASE"/>
    <property type="match status" value="1"/>
</dbReference>
<feature type="domain" description="Nudix hydrolase" evidence="2">
    <location>
        <begin position="19"/>
        <end position="156"/>
    </location>
</feature>
<dbReference type="InterPro" id="IPR000086">
    <property type="entry name" value="NUDIX_hydrolase_dom"/>
</dbReference>
<organism evidence="3 4">
    <name type="scientific">Actinopolymorpha cephalotaxi</name>
    <dbReference type="NCBI Taxonomy" id="504797"/>
    <lineage>
        <taxon>Bacteria</taxon>
        <taxon>Bacillati</taxon>
        <taxon>Actinomycetota</taxon>
        <taxon>Actinomycetes</taxon>
        <taxon>Propionibacteriales</taxon>
        <taxon>Actinopolymorphaceae</taxon>
        <taxon>Actinopolymorpha</taxon>
    </lineage>
</organism>
<dbReference type="RefSeq" id="WP_202818318.1">
    <property type="nucleotide sequence ID" value="NZ_FOOI01000016.1"/>
</dbReference>
<evidence type="ECO:0000256" key="1">
    <source>
        <dbReference type="ARBA" id="ARBA00005582"/>
    </source>
</evidence>
<proteinExistence type="inferred from homology"/>
<dbReference type="PANTHER" id="PTHR43736">
    <property type="entry name" value="ADP-RIBOSE PYROPHOSPHATASE"/>
    <property type="match status" value="1"/>
</dbReference>
<comment type="caution">
    <text evidence="3">The sequence shown here is derived from an EMBL/GenBank/DDBJ whole genome shotgun (WGS) entry which is preliminary data.</text>
</comment>
<evidence type="ECO:0000313" key="3">
    <source>
        <dbReference type="EMBL" id="NYH82039.1"/>
    </source>
</evidence>
<name>A0ABX2RYA4_9ACTN</name>
<protein>
    <submittedName>
        <fullName evidence="3">8-oxo-dGTP pyrophosphatase MutT (NUDIX family)</fullName>
    </submittedName>
</protein>
<dbReference type="PROSITE" id="PS51462">
    <property type="entry name" value="NUDIX"/>
    <property type="match status" value="1"/>
</dbReference>
<dbReference type="Gene3D" id="3.90.79.10">
    <property type="entry name" value="Nucleoside Triphosphate Pyrophosphohydrolase"/>
    <property type="match status" value="1"/>
</dbReference>
<gene>
    <name evidence="3" type="ORF">FHR37_000890</name>
</gene>
<evidence type="ECO:0000313" key="4">
    <source>
        <dbReference type="Proteomes" id="UP000533017"/>
    </source>
</evidence>
<keyword evidence="4" id="KW-1185">Reference proteome</keyword>
<accession>A0ABX2RYA4</accession>
<evidence type="ECO:0000259" key="2">
    <source>
        <dbReference type="PROSITE" id="PS51462"/>
    </source>
</evidence>